<dbReference type="PANTHER" id="PTHR39608">
    <property type="entry name" value="INTEGRAL MEMBRANE PROTEIN (AFU_ORTHOLOGUE AFUA_5G08640)"/>
    <property type="match status" value="1"/>
</dbReference>
<dbReference type="GeneID" id="19970974"/>
<dbReference type="Proteomes" id="UP000030752">
    <property type="component" value="Unassembled WGS sequence"/>
</dbReference>
<proteinExistence type="predicted"/>
<gene>
    <name evidence="7" type="ORF">HMPREF1541_03635</name>
</gene>
<dbReference type="PANTHER" id="PTHR39608:SF1">
    <property type="entry name" value="INTEGRAL MEMBRANE PROTEIN (AFU_ORTHOLOGUE AFUA_5G08640)"/>
    <property type="match status" value="1"/>
</dbReference>
<organism evidence="7 8">
    <name type="scientific">Cyphellophora europaea (strain CBS 101466)</name>
    <name type="common">Phialophora europaea</name>
    <dbReference type="NCBI Taxonomy" id="1220924"/>
    <lineage>
        <taxon>Eukaryota</taxon>
        <taxon>Fungi</taxon>
        <taxon>Dikarya</taxon>
        <taxon>Ascomycota</taxon>
        <taxon>Pezizomycotina</taxon>
        <taxon>Eurotiomycetes</taxon>
        <taxon>Chaetothyriomycetidae</taxon>
        <taxon>Chaetothyriales</taxon>
        <taxon>Cyphellophoraceae</taxon>
        <taxon>Cyphellophora</taxon>
    </lineage>
</organism>
<dbReference type="OrthoDB" id="4074965at2759"/>
<keyword evidence="3 5" id="KW-1133">Transmembrane helix</keyword>
<protein>
    <recommendedName>
        <fullName evidence="6">MARVEL domain-containing protein</fullName>
    </recommendedName>
</protein>
<feature type="domain" description="MARVEL" evidence="6">
    <location>
        <begin position="9"/>
        <end position="137"/>
    </location>
</feature>
<dbReference type="AlphaFoldDB" id="W2S152"/>
<keyword evidence="8" id="KW-1185">Reference proteome</keyword>
<evidence type="ECO:0000256" key="5">
    <source>
        <dbReference type="SAM" id="Phobius"/>
    </source>
</evidence>
<feature type="transmembrane region" description="Helical" evidence="5">
    <location>
        <begin position="43"/>
        <end position="64"/>
    </location>
</feature>
<name>W2S152_CYPE1</name>
<sequence length="162" mass="18148">MPVLSRMISIPLRIGEIAFAAVVAGIIGSYMDRNSSSDNWPHARFIYTIVVAAISMLLGVIWLIPFSRGFFTWAVDIFLSLCWFAAFGLLVQFTRGSCDARAFDWNGITRGGTCNRWRAVQAFAFLSAVFWLTSAIVGIWFTRRERRKVAVDAPYVEVPTGL</sequence>
<dbReference type="eggNOG" id="ENOG502SSGF">
    <property type="taxonomic scope" value="Eukaryota"/>
</dbReference>
<dbReference type="GO" id="GO:0016020">
    <property type="term" value="C:membrane"/>
    <property type="evidence" value="ECO:0007669"/>
    <property type="project" value="UniProtKB-SubCell"/>
</dbReference>
<feature type="transmembrane region" description="Helical" evidence="5">
    <location>
        <begin position="12"/>
        <end position="31"/>
    </location>
</feature>
<reference evidence="7 8" key="1">
    <citation type="submission" date="2013-03" db="EMBL/GenBank/DDBJ databases">
        <title>The Genome Sequence of Phialophora europaea CBS 101466.</title>
        <authorList>
            <consortium name="The Broad Institute Genomics Platform"/>
            <person name="Cuomo C."/>
            <person name="de Hoog S."/>
            <person name="Gorbushina A."/>
            <person name="Walker B."/>
            <person name="Young S.K."/>
            <person name="Zeng Q."/>
            <person name="Gargeya S."/>
            <person name="Fitzgerald M."/>
            <person name="Haas B."/>
            <person name="Abouelleil A."/>
            <person name="Allen A.W."/>
            <person name="Alvarado L."/>
            <person name="Arachchi H.M."/>
            <person name="Berlin A.M."/>
            <person name="Chapman S.B."/>
            <person name="Gainer-Dewar J."/>
            <person name="Goldberg J."/>
            <person name="Griggs A."/>
            <person name="Gujja S."/>
            <person name="Hansen M."/>
            <person name="Howarth C."/>
            <person name="Imamovic A."/>
            <person name="Ireland A."/>
            <person name="Larimer J."/>
            <person name="McCowan C."/>
            <person name="Murphy C."/>
            <person name="Pearson M."/>
            <person name="Poon T.W."/>
            <person name="Priest M."/>
            <person name="Roberts A."/>
            <person name="Saif S."/>
            <person name="Shea T."/>
            <person name="Sisk P."/>
            <person name="Sykes S."/>
            <person name="Wortman J."/>
            <person name="Nusbaum C."/>
            <person name="Birren B."/>
        </authorList>
    </citation>
    <scope>NUCLEOTIDE SEQUENCE [LARGE SCALE GENOMIC DNA]</scope>
    <source>
        <strain evidence="7 8">CBS 101466</strain>
    </source>
</reference>
<accession>W2S152</accession>
<dbReference type="HOGENOM" id="CLU_079951_2_0_1"/>
<feature type="transmembrane region" description="Helical" evidence="5">
    <location>
        <begin position="119"/>
        <end position="141"/>
    </location>
</feature>
<evidence type="ECO:0000313" key="7">
    <source>
        <dbReference type="EMBL" id="ETN41699.1"/>
    </source>
</evidence>
<evidence type="ECO:0000313" key="8">
    <source>
        <dbReference type="Proteomes" id="UP000030752"/>
    </source>
</evidence>
<keyword evidence="4 5" id="KW-0472">Membrane</keyword>
<comment type="subcellular location">
    <subcellularLocation>
        <location evidence="1">Membrane</location>
        <topology evidence="1">Multi-pass membrane protein</topology>
    </subcellularLocation>
</comment>
<dbReference type="Pfam" id="PF01284">
    <property type="entry name" value="MARVEL"/>
    <property type="match status" value="1"/>
</dbReference>
<evidence type="ECO:0000256" key="2">
    <source>
        <dbReference type="ARBA" id="ARBA00022692"/>
    </source>
</evidence>
<keyword evidence="2 5" id="KW-0812">Transmembrane</keyword>
<dbReference type="VEuPathDB" id="FungiDB:HMPREF1541_03635"/>
<dbReference type="EMBL" id="KB822719">
    <property type="protein sequence ID" value="ETN41699.1"/>
    <property type="molecule type" value="Genomic_DNA"/>
</dbReference>
<dbReference type="InterPro" id="IPR008253">
    <property type="entry name" value="Marvel"/>
</dbReference>
<evidence type="ECO:0000256" key="4">
    <source>
        <dbReference type="ARBA" id="ARBA00023136"/>
    </source>
</evidence>
<evidence type="ECO:0000259" key="6">
    <source>
        <dbReference type="Pfam" id="PF01284"/>
    </source>
</evidence>
<evidence type="ECO:0000256" key="1">
    <source>
        <dbReference type="ARBA" id="ARBA00004141"/>
    </source>
</evidence>
<evidence type="ECO:0000256" key="3">
    <source>
        <dbReference type="ARBA" id="ARBA00022989"/>
    </source>
</evidence>
<dbReference type="InParanoid" id="W2S152"/>
<dbReference type="RefSeq" id="XP_008716208.1">
    <property type="nucleotide sequence ID" value="XM_008717986.1"/>
</dbReference>
<dbReference type="STRING" id="1220924.W2S152"/>
<feature type="transmembrane region" description="Helical" evidence="5">
    <location>
        <begin position="71"/>
        <end position="93"/>
    </location>
</feature>